<reference evidence="1" key="1">
    <citation type="submission" date="2018-02" db="EMBL/GenBank/DDBJ databases">
        <title>Rhizophora mucronata_Transcriptome.</title>
        <authorList>
            <person name="Meera S.P."/>
            <person name="Sreeshan A."/>
            <person name="Augustine A."/>
        </authorList>
    </citation>
    <scope>NUCLEOTIDE SEQUENCE</scope>
    <source>
        <tissue evidence="1">Leaf</tissue>
    </source>
</reference>
<name>A0A2P2P3G9_RHIMU</name>
<dbReference type="EMBL" id="GGEC01068804">
    <property type="protein sequence ID" value="MBX49288.1"/>
    <property type="molecule type" value="Transcribed_RNA"/>
</dbReference>
<sequence length="79" mass="9182">MYNIKLASIRIDPDLDWNMIILLFLLEWTLGKLNCPSSTVRQLSHLTSLDCMPFTSNTNNLINFIEHRSLIVHSTHDRV</sequence>
<proteinExistence type="predicted"/>
<evidence type="ECO:0000313" key="1">
    <source>
        <dbReference type="EMBL" id="MBX49288.1"/>
    </source>
</evidence>
<dbReference type="AlphaFoldDB" id="A0A2P2P3G9"/>
<organism evidence="1">
    <name type="scientific">Rhizophora mucronata</name>
    <name type="common">Asiatic mangrove</name>
    <dbReference type="NCBI Taxonomy" id="61149"/>
    <lineage>
        <taxon>Eukaryota</taxon>
        <taxon>Viridiplantae</taxon>
        <taxon>Streptophyta</taxon>
        <taxon>Embryophyta</taxon>
        <taxon>Tracheophyta</taxon>
        <taxon>Spermatophyta</taxon>
        <taxon>Magnoliopsida</taxon>
        <taxon>eudicotyledons</taxon>
        <taxon>Gunneridae</taxon>
        <taxon>Pentapetalae</taxon>
        <taxon>rosids</taxon>
        <taxon>fabids</taxon>
        <taxon>Malpighiales</taxon>
        <taxon>Rhizophoraceae</taxon>
        <taxon>Rhizophora</taxon>
    </lineage>
</organism>
<protein>
    <submittedName>
        <fullName evidence="1">Uncharacterized protein</fullName>
    </submittedName>
</protein>
<accession>A0A2P2P3G9</accession>